<evidence type="ECO:0000259" key="5">
    <source>
        <dbReference type="Pfam" id="PF03466"/>
    </source>
</evidence>
<keyword evidence="3" id="KW-0238">DNA-binding</keyword>
<name>A0A1M4XNS2_LOKAT</name>
<dbReference type="GO" id="GO:0003700">
    <property type="term" value="F:DNA-binding transcription factor activity"/>
    <property type="evidence" value="ECO:0007669"/>
    <property type="project" value="TreeGrafter"/>
</dbReference>
<dbReference type="InterPro" id="IPR036388">
    <property type="entry name" value="WH-like_DNA-bd_sf"/>
</dbReference>
<dbReference type="PANTHER" id="PTHR30346">
    <property type="entry name" value="TRANSCRIPTIONAL DUAL REGULATOR HCAR-RELATED"/>
    <property type="match status" value="1"/>
</dbReference>
<keyword evidence="4" id="KW-0804">Transcription</keyword>
<dbReference type="SUPFAM" id="SSF46785">
    <property type="entry name" value="Winged helix' DNA-binding domain"/>
    <property type="match status" value="1"/>
</dbReference>
<dbReference type="Gene3D" id="3.40.190.10">
    <property type="entry name" value="Periplasmic binding protein-like II"/>
    <property type="match status" value="2"/>
</dbReference>
<dbReference type="InterPro" id="IPR005119">
    <property type="entry name" value="LysR_subst-bd"/>
</dbReference>
<dbReference type="Gene3D" id="1.10.10.10">
    <property type="entry name" value="Winged helix-like DNA-binding domain superfamily/Winged helix DNA-binding domain"/>
    <property type="match status" value="1"/>
</dbReference>
<dbReference type="GO" id="GO:0032993">
    <property type="term" value="C:protein-DNA complex"/>
    <property type="evidence" value="ECO:0007669"/>
    <property type="project" value="TreeGrafter"/>
</dbReference>
<reference evidence="7" key="1">
    <citation type="submission" date="2016-11" db="EMBL/GenBank/DDBJ databases">
        <authorList>
            <person name="Varghese N."/>
            <person name="Submissions S."/>
        </authorList>
    </citation>
    <scope>NUCLEOTIDE SEQUENCE [LARGE SCALE GENOMIC DNA]</scope>
    <source>
        <strain evidence="7">DSM 29326</strain>
    </source>
</reference>
<dbReference type="Proteomes" id="UP000183987">
    <property type="component" value="Unassembled WGS sequence"/>
</dbReference>
<dbReference type="EMBL" id="FQUE01000002">
    <property type="protein sequence ID" value="SHE95071.1"/>
    <property type="molecule type" value="Genomic_DNA"/>
</dbReference>
<protein>
    <submittedName>
        <fullName evidence="6">Transcriptional regulator, LysR family</fullName>
    </submittedName>
</protein>
<evidence type="ECO:0000313" key="7">
    <source>
        <dbReference type="Proteomes" id="UP000183987"/>
    </source>
</evidence>
<proteinExistence type="inferred from homology"/>
<dbReference type="GO" id="GO:0003677">
    <property type="term" value="F:DNA binding"/>
    <property type="evidence" value="ECO:0007669"/>
    <property type="project" value="UniProtKB-KW"/>
</dbReference>
<evidence type="ECO:0000313" key="6">
    <source>
        <dbReference type="EMBL" id="SHE95071.1"/>
    </source>
</evidence>
<keyword evidence="7" id="KW-1185">Reference proteome</keyword>
<dbReference type="SUPFAM" id="SSF53850">
    <property type="entry name" value="Periplasmic binding protein-like II"/>
    <property type="match status" value="1"/>
</dbReference>
<dbReference type="CDD" id="cd08411">
    <property type="entry name" value="PBP2_OxyR"/>
    <property type="match status" value="1"/>
</dbReference>
<organism evidence="6 7">
    <name type="scientific">Loktanella atrilutea</name>
    <dbReference type="NCBI Taxonomy" id="366533"/>
    <lineage>
        <taxon>Bacteria</taxon>
        <taxon>Pseudomonadati</taxon>
        <taxon>Pseudomonadota</taxon>
        <taxon>Alphaproteobacteria</taxon>
        <taxon>Rhodobacterales</taxon>
        <taxon>Roseobacteraceae</taxon>
        <taxon>Loktanella</taxon>
    </lineage>
</organism>
<keyword evidence="2" id="KW-0805">Transcription regulation</keyword>
<evidence type="ECO:0000256" key="1">
    <source>
        <dbReference type="ARBA" id="ARBA00009437"/>
    </source>
</evidence>
<evidence type="ECO:0000256" key="3">
    <source>
        <dbReference type="ARBA" id="ARBA00023125"/>
    </source>
</evidence>
<dbReference type="AlphaFoldDB" id="A0A1M4XNS2"/>
<accession>A0A1M4XNS2</accession>
<sequence length="252" mass="27507">MLGGPLVERLAREIRLTALGEDFLTRSRSILSEVRELEDLVRSAPGPLAGRLRLGVIPTVAPYLLPQIMKAMTTEMPALELQPKENITRSLIADLANSTLDAAIVALPISEPTLQEVALFKEEFLLLRPLSEDGKPVPSPDVLRKRGLLLLAEGHCFRDQALSFCKMGADEPRYLMEGSSLSTLVQMVGAGMGLTLIPEIAVPLETKSAPVAVARFPEPRPSRTIGIVWRRTNPLAAKLEDFGRIIKSVLTS</sequence>
<dbReference type="STRING" id="366533.SAMN05444339_102545"/>
<gene>
    <name evidence="6" type="ORF">SAMN05444339_102545</name>
</gene>
<feature type="domain" description="LysR substrate-binding" evidence="5">
    <location>
        <begin position="47"/>
        <end position="249"/>
    </location>
</feature>
<comment type="similarity">
    <text evidence="1">Belongs to the LysR transcriptional regulatory family.</text>
</comment>
<evidence type="ECO:0000256" key="4">
    <source>
        <dbReference type="ARBA" id="ARBA00023163"/>
    </source>
</evidence>
<dbReference type="Pfam" id="PF03466">
    <property type="entry name" value="LysR_substrate"/>
    <property type="match status" value="1"/>
</dbReference>
<dbReference type="InterPro" id="IPR036390">
    <property type="entry name" value="WH_DNA-bd_sf"/>
</dbReference>
<evidence type="ECO:0000256" key="2">
    <source>
        <dbReference type="ARBA" id="ARBA00023015"/>
    </source>
</evidence>
<dbReference type="PANTHER" id="PTHR30346:SF26">
    <property type="entry name" value="HYDROGEN PEROXIDE-INDUCIBLE GENES ACTIVATOR"/>
    <property type="match status" value="1"/>
</dbReference>